<organism evidence="1 2">
    <name type="scientific">Dentiscutata erythropus</name>
    <dbReference type="NCBI Taxonomy" id="1348616"/>
    <lineage>
        <taxon>Eukaryota</taxon>
        <taxon>Fungi</taxon>
        <taxon>Fungi incertae sedis</taxon>
        <taxon>Mucoromycota</taxon>
        <taxon>Glomeromycotina</taxon>
        <taxon>Glomeromycetes</taxon>
        <taxon>Diversisporales</taxon>
        <taxon>Gigasporaceae</taxon>
        <taxon>Dentiscutata</taxon>
    </lineage>
</organism>
<name>A0A9N9HI07_9GLOM</name>
<reference evidence="1" key="1">
    <citation type="submission" date="2021-06" db="EMBL/GenBank/DDBJ databases">
        <authorList>
            <person name="Kallberg Y."/>
            <person name="Tangrot J."/>
            <person name="Rosling A."/>
        </authorList>
    </citation>
    <scope>NUCLEOTIDE SEQUENCE</scope>
    <source>
        <strain evidence="1">MA453B</strain>
    </source>
</reference>
<accession>A0A9N9HI07</accession>
<keyword evidence="2" id="KW-1185">Reference proteome</keyword>
<evidence type="ECO:0000313" key="2">
    <source>
        <dbReference type="Proteomes" id="UP000789405"/>
    </source>
</evidence>
<gene>
    <name evidence="1" type="ORF">DERYTH_LOCUS11891</name>
</gene>
<dbReference type="EMBL" id="CAJVPY010007564">
    <property type="protein sequence ID" value="CAG8682490.1"/>
    <property type="molecule type" value="Genomic_DNA"/>
</dbReference>
<dbReference type="AlphaFoldDB" id="A0A9N9HI07"/>
<evidence type="ECO:0000313" key="1">
    <source>
        <dbReference type="EMBL" id="CAG8682490.1"/>
    </source>
</evidence>
<comment type="caution">
    <text evidence="1">The sequence shown here is derived from an EMBL/GenBank/DDBJ whole genome shotgun (WGS) entry which is preliminary data.</text>
</comment>
<proteinExistence type="predicted"/>
<sequence length="71" mass="8331">MAENVGLLIDGINKKEPCKMFRQRTVRPIDVCVKDALNRHQSSNQKFQLDSIDSYSRYPRIVESYHVHLKL</sequence>
<dbReference type="Proteomes" id="UP000789405">
    <property type="component" value="Unassembled WGS sequence"/>
</dbReference>
<protein>
    <submittedName>
        <fullName evidence="1">23418_t:CDS:1</fullName>
    </submittedName>
</protein>